<dbReference type="RefSeq" id="WP_089223508.1">
    <property type="nucleotide sequence ID" value="NZ_FZOF01000004.1"/>
</dbReference>
<feature type="transmembrane region" description="Helical" evidence="8">
    <location>
        <begin position="48"/>
        <end position="66"/>
    </location>
</feature>
<evidence type="ECO:0000256" key="3">
    <source>
        <dbReference type="ARBA" id="ARBA00022692"/>
    </source>
</evidence>
<gene>
    <name evidence="9" type="ORF">SAMN05216252_104427</name>
</gene>
<comment type="subcellular location">
    <subcellularLocation>
        <location evidence="1">Cell membrane</location>
        <topology evidence="1">Multi-pass membrane protein</topology>
    </subcellularLocation>
</comment>
<reference evidence="9 10" key="1">
    <citation type="submission" date="2017-06" db="EMBL/GenBank/DDBJ databases">
        <authorList>
            <person name="Kim H.J."/>
            <person name="Triplett B.A."/>
        </authorList>
    </citation>
    <scope>NUCLEOTIDE SEQUENCE [LARGE SCALE GENOMIC DNA]</scope>
    <source>
        <strain evidence="9 10">CGMCC 4.1858</strain>
    </source>
</reference>
<dbReference type="GO" id="GO:0005886">
    <property type="term" value="C:plasma membrane"/>
    <property type="evidence" value="ECO:0007669"/>
    <property type="project" value="UniProtKB-SubCell"/>
</dbReference>
<organism evidence="9 10">
    <name type="scientific">Actinacidiphila glaucinigra</name>
    <dbReference type="NCBI Taxonomy" id="235986"/>
    <lineage>
        <taxon>Bacteria</taxon>
        <taxon>Bacillati</taxon>
        <taxon>Actinomycetota</taxon>
        <taxon>Actinomycetes</taxon>
        <taxon>Kitasatosporales</taxon>
        <taxon>Streptomycetaceae</taxon>
        <taxon>Actinacidiphila</taxon>
    </lineage>
</organism>
<feature type="compositionally biased region" description="Low complexity" evidence="7">
    <location>
        <begin position="398"/>
        <end position="411"/>
    </location>
</feature>
<feature type="region of interest" description="Disordered" evidence="7">
    <location>
        <begin position="385"/>
        <end position="419"/>
    </location>
</feature>
<evidence type="ECO:0000256" key="5">
    <source>
        <dbReference type="ARBA" id="ARBA00023136"/>
    </source>
</evidence>
<proteinExistence type="predicted"/>
<evidence type="ECO:0000313" key="10">
    <source>
        <dbReference type="Proteomes" id="UP000198280"/>
    </source>
</evidence>
<evidence type="ECO:0000256" key="8">
    <source>
        <dbReference type="SAM" id="Phobius"/>
    </source>
</evidence>
<evidence type="ECO:0000256" key="2">
    <source>
        <dbReference type="ARBA" id="ARBA00022475"/>
    </source>
</evidence>
<dbReference type="OrthoDB" id="4350122at2"/>
<accession>A0A239D8N7</accession>
<keyword evidence="6" id="KW-0175">Coiled coil</keyword>
<keyword evidence="4 8" id="KW-1133">Transmembrane helix</keyword>
<keyword evidence="2" id="KW-1003">Cell membrane</keyword>
<feature type="coiled-coil region" evidence="6">
    <location>
        <begin position="306"/>
        <end position="333"/>
    </location>
</feature>
<feature type="transmembrane region" description="Helical" evidence="8">
    <location>
        <begin position="73"/>
        <end position="97"/>
    </location>
</feature>
<keyword evidence="10" id="KW-1185">Reference proteome</keyword>
<sequence>MPGALPAPLADLLRRTNDPIVVQTARSTVAAVLSYAVAVRLLPNPAPLTAPLTALLVVQVTLYTTVTTGIRRVVSVVAGVLIAVGFAELIGLTWWSLGLIILASLVIGHFIRVDEFVAEVAISAMLILAVPAPSGEALDRVLETLVGAGVGVLLNVVVPPPAFVEPAGDAVRELAEHMRALMLRMGRQVRAGATAGQARSWLMDARRLDNEVARFDASLRRAEEGTRLNPRVKPAEGAMARLLLRSGLDTLEVSTVLLRTLCRSLTELDRERGAREPLFTGELAAGIDELFADMADAVDSFGRLIAAQVTEGADQAEARLEDALRRGREERDRIAVLLRAETERRWESWDLYGALLADIDRLLDELDLEKRSLWLSEQLIAAAPRPPTMSGRMRRQARSAAARLRPRSPGRTGSGLDGR</sequence>
<dbReference type="InterPro" id="IPR010343">
    <property type="entry name" value="ArAE_1"/>
</dbReference>
<evidence type="ECO:0000256" key="1">
    <source>
        <dbReference type="ARBA" id="ARBA00004651"/>
    </source>
</evidence>
<keyword evidence="3 8" id="KW-0812">Transmembrane</keyword>
<keyword evidence="5 8" id="KW-0472">Membrane</keyword>
<dbReference type="Pfam" id="PF06081">
    <property type="entry name" value="ArAE_1"/>
    <property type="match status" value="1"/>
</dbReference>
<dbReference type="AlphaFoldDB" id="A0A239D8N7"/>
<evidence type="ECO:0000256" key="7">
    <source>
        <dbReference type="SAM" id="MobiDB-lite"/>
    </source>
</evidence>
<name>A0A239D8N7_9ACTN</name>
<dbReference type="Proteomes" id="UP000198280">
    <property type="component" value="Unassembled WGS sequence"/>
</dbReference>
<evidence type="ECO:0000256" key="6">
    <source>
        <dbReference type="SAM" id="Coils"/>
    </source>
</evidence>
<dbReference type="EMBL" id="FZOF01000004">
    <property type="protein sequence ID" value="SNS28224.1"/>
    <property type="molecule type" value="Genomic_DNA"/>
</dbReference>
<evidence type="ECO:0000256" key="4">
    <source>
        <dbReference type="ARBA" id="ARBA00022989"/>
    </source>
</evidence>
<protein>
    <submittedName>
        <fullName evidence="9">Uncharacterized membrane protein YgaE, UPF0421/DUF939 family</fullName>
    </submittedName>
</protein>
<evidence type="ECO:0000313" key="9">
    <source>
        <dbReference type="EMBL" id="SNS28224.1"/>
    </source>
</evidence>